<keyword evidence="2" id="KW-0285">Flavoprotein</keyword>
<protein>
    <recommendedName>
        <fullName evidence="6">FAD-binding PCMH-type domain-containing protein</fullName>
    </recommendedName>
</protein>
<proteinExistence type="inferred from homology"/>
<evidence type="ECO:0000256" key="5">
    <source>
        <dbReference type="SAM" id="SignalP"/>
    </source>
</evidence>
<dbReference type="GO" id="GO:0071949">
    <property type="term" value="F:FAD binding"/>
    <property type="evidence" value="ECO:0007669"/>
    <property type="project" value="InterPro"/>
</dbReference>
<dbReference type="SUPFAM" id="SSF56176">
    <property type="entry name" value="FAD-binding/transporter-associated domain-like"/>
    <property type="match status" value="1"/>
</dbReference>
<dbReference type="Pfam" id="PF01565">
    <property type="entry name" value="FAD_binding_4"/>
    <property type="match status" value="1"/>
</dbReference>
<dbReference type="InterPro" id="IPR016166">
    <property type="entry name" value="FAD-bd_PCMH"/>
</dbReference>
<dbReference type="GO" id="GO:0016491">
    <property type="term" value="F:oxidoreductase activity"/>
    <property type="evidence" value="ECO:0007669"/>
    <property type="project" value="UniProtKB-KW"/>
</dbReference>
<organism evidence="7 8">
    <name type="scientific">Hymenoscyphus fraxineus</name>
    <dbReference type="NCBI Taxonomy" id="746836"/>
    <lineage>
        <taxon>Eukaryota</taxon>
        <taxon>Fungi</taxon>
        <taxon>Dikarya</taxon>
        <taxon>Ascomycota</taxon>
        <taxon>Pezizomycotina</taxon>
        <taxon>Leotiomycetes</taxon>
        <taxon>Helotiales</taxon>
        <taxon>Helotiaceae</taxon>
        <taxon>Hymenoscyphus</taxon>
    </lineage>
</organism>
<comment type="similarity">
    <text evidence="1">Belongs to the oxygen-dependent FAD-linked oxidoreductase family.</text>
</comment>
<reference evidence="7" key="1">
    <citation type="submission" date="2021-07" db="EMBL/GenBank/DDBJ databases">
        <authorList>
            <person name="Durling M."/>
        </authorList>
    </citation>
    <scope>NUCLEOTIDE SEQUENCE</scope>
</reference>
<evidence type="ECO:0000256" key="1">
    <source>
        <dbReference type="ARBA" id="ARBA00005466"/>
    </source>
</evidence>
<dbReference type="Gene3D" id="3.30.465.10">
    <property type="match status" value="1"/>
</dbReference>
<keyword evidence="5" id="KW-0732">Signal</keyword>
<dbReference type="InterPro" id="IPR036318">
    <property type="entry name" value="FAD-bd_PCMH-like_sf"/>
</dbReference>
<keyword evidence="8" id="KW-1185">Reference proteome</keyword>
<dbReference type="PROSITE" id="PS51387">
    <property type="entry name" value="FAD_PCMH"/>
    <property type="match status" value="1"/>
</dbReference>
<dbReference type="AlphaFoldDB" id="A0A9N9PTK6"/>
<evidence type="ECO:0000259" key="6">
    <source>
        <dbReference type="PROSITE" id="PS51387"/>
    </source>
</evidence>
<feature type="chain" id="PRO_5040436111" description="FAD-binding PCMH-type domain-containing protein" evidence="5">
    <location>
        <begin position="25"/>
        <end position="478"/>
    </location>
</feature>
<gene>
    <name evidence="7" type="ORF">HYFRA_00012599</name>
</gene>
<evidence type="ECO:0000256" key="3">
    <source>
        <dbReference type="ARBA" id="ARBA00022827"/>
    </source>
</evidence>
<dbReference type="InterPro" id="IPR006094">
    <property type="entry name" value="Oxid_FAD_bind_N"/>
</dbReference>
<dbReference type="InterPro" id="IPR016169">
    <property type="entry name" value="FAD-bd_PCMH_sub2"/>
</dbReference>
<dbReference type="InterPro" id="IPR050416">
    <property type="entry name" value="FAD-linked_Oxidoreductase"/>
</dbReference>
<comment type="caution">
    <text evidence="7">The sequence shown here is derived from an EMBL/GenBank/DDBJ whole genome shotgun (WGS) entry which is preliminary data.</text>
</comment>
<evidence type="ECO:0000256" key="2">
    <source>
        <dbReference type="ARBA" id="ARBA00022630"/>
    </source>
</evidence>
<dbReference type="OrthoDB" id="2151789at2759"/>
<evidence type="ECO:0000313" key="8">
    <source>
        <dbReference type="Proteomes" id="UP000696280"/>
    </source>
</evidence>
<evidence type="ECO:0000313" key="7">
    <source>
        <dbReference type="EMBL" id="CAG8959241.1"/>
    </source>
</evidence>
<dbReference type="PANTHER" id="PTHR42973">
    <property type="entry name" value="BINDING OXIDOREDUCTASE, PUTATIVE (AFU_ORTHOLOGUE AFUA_1G17690)-RELATED"/>
    <property type="match status" value="1"/>
</dbReference>
<dbReference type="Proteomes" id="UP000696280">
    <property type="component" value="Unassembled WGS sequence"/>
</dbReference>
<keyword evidence="4" id="KW-0560">Oxidoreductase</keyword>
<dbReference type="PANTHER" id="PTHR42973:SF22">
    <property type="entry name" value="FAD-BINDING PCMH-TYPE DOMAIN-CONTAINING PROTEIN-RELATED"/>
    <property type="match status" value="1"/>
</dbReference>
<feature type="domain" description="FAD-binding PCMH-type" evidence="6">
    <location>
        <begin position="44"/>
        <end position="217"/>
    </location>
</feature>
<dbReference type="EMBL" id="CAJVRL010000090">
    <property type="protein sequence ID" value="CAG8959241.1"/>
    <property type="molecule type" value="Genomic_DNA"/>
</dbReference>
<keyword evidence="3" id="KW-0274">FAD</keyword>
<sequence length="478" mass="51472">MVNGTRAAALCCSTLSLLLNEQLAFPGSQDYSASLSSYFSLQETSVQPACVASPRTVQDVSIIVQAVTNPIARCQFAIRSGGHSSFANAANIHDGVTIDLRGLDGIELNTEDSLVSVGVGSSWGSVYTQLDEHNLSVAGARAFSVGVGGFSIGGGISYFAPRYGWGCDTVMNYVVVLANGSIVNANSQENPDLLWALRGGSNNFGIVVRVDLRTFPQGNIWGGVVVHDLSTASQQIEAVSKFNNPDAYDEYSSLISSFGYIGAQGTSVIINNMENTKGLANTTAFQNLSSIPSLQSTLRITNMTNLAEETETQQVSGLRETSATVTIQSTPEALEAVVGAWNASLPFVQDIQGLVWAIVLEPLPPAIYARHATTNALGLVGQKQQALMIVMLSITWVDVGDDERVYTEAKRLLQVIEQRVSSLGALDPFIYLNYAASWQRPIHSYGEANVERLLRIQEEYDPHRVFTNYVPGGFKIRG</sequence>
<name>A0A9N9PTK6_9HELO</name>
<evidence type="ECO:0000256" key="4">
    <source>
        <dbReference type="ARBA" id="ARBA00023002"/>
    </source>
</evidence>
<feature type="signal peptide" evidence="5">
    <location>
        <begin position="1"/>
        <end position="24"/>
    </location>
</feature>
<accession>A0A9N9PTK6</accession>